<keyword evidence="4" id="KW-1185">Reference proteome</keyword>
<evidence type="ECO:0000256" key="1">
    <source>
        <dbReference type="SAM" id="Coils"/>
    </source>
</evidence>
<proteinExistence type="predicted"/>
<reference evidence="3" key="1">
    <citation type="submission" date="2021-09" db="EMBL/GenBank/DDBJ databases">
        <authorList>
            <consortium name="AG Swart"/>
            <person name="Singh M."/>
            <person name="Singh A."/>
            <person name="Seah K."/>
            <person name="Emmerich C."/>
        </authorList>
    </citation>
    <scope>NUCLEOTIDE SEQUENCE</scope>
    <source>
        <strain evidence="3">ATCC30299</strain>
    </source>
</reference>
<evidence type="ECO:0000256" key="2">
    <source>
        <dbReference type="SAM" id="MobiDB-lite"/>
    </source>
</evidence>
<feature type="region of interest" description="Disordered" evidence="2">
    <location>
        <begin position="489"/>
        <end position="510"/>
    </location>
</feature>
<name>A0AAU9JSE4_9CILI</name>
<feature type="region of interest" description="Disordered" evidence="2">
    <location>
        <begin position="1"/>
        <end position="22"/>
    </location>
</feature>
<dbReference type="Proteomes" id="UP001162131">
    <property type="component" value="Unassembled WGS sequence"/>
</dbReference>
<evidence type="ECO:0000313" key="4">
    <source>
        <dbReference type="Proteomes" id="UP001162131"/>
    </source>
</evidence>
<comment type="caution">
    <text evidence="3">The sequence shown here is derived from an EMBL/GenBank/DDBJ whole genome shotgun (WGS) entry which is preliminary data.</text>
</comment>
<gene>
    <name evidence="3" type="ORF">BSTOLATCC_MIC36432</name>
</gene>
<protein>
    <submittedName>
        <fullName evidence="3">Uncharacterized protein</fullName>
    </submittedName>
</protein>
<accession>A0AAU9JSE4</accession>
<feature type="coiled-coil region" evidence="1">
    <location>
        <begin position="175"/>
        <end position="242"/>
    </location>
</feature>
<dbReference type="PANTHER" id="PTHR35381:SF1">
    <property type="entry name" value="EF-HAND DOMAIN-CONTAINING PROTEIN"/>
    <property type="match status" value="1"/>
</dbReference>
<evidence type="ECO:0000313" key="3">
    <source>
        <dbReference type="EMBL" id="CAG9324646.1"/>
    </source>
</evidence>
<dbReference type="EMBL" id="CAJZBQ010000036">
    <property type="protein sequence ID" value="CAG9324646.1"/>
    <property type="molecule type" value="Genomic_DNA"/>
</dbReference>
<dbReference type="PANTHER" id="PTHR35381">
    <property type="entry name" value="EF-HAND DOMAIN-CONTAINING PROTEIN"/>
    <property type="match status" value="1"/>
</dbReference>
<keyword evidence="1" id="KW-0175">Coiled coil</keyword>
<dbReference type="AlphaFoldDB" id="A0AAU9JSE4"/>
<organism evidence="3 4">
    <name type="scientific">Blepharisma stoltei</name>
    <dbReference type="NCBI Taxonomy" id="1481888"/>
    <lineage>
        <taxon>Eukaryota</taxon>
        <taxon>Sar</taxon>
        <taxon>Alveolata</taxon>
        <taxon>Ciliophora</taxon>
        <taxon>Postciliodesmatophora</taxon>
        <taxon>Heterotrichea</taxon>
        <taxon>Heterotrichida</taxon>
        <taxon>Blepharismidae</taxon>
        <taxon>Blepharisma</taxon>
    </lineage>
</organism>
<sequence length="555" mass="64518">MNSSSMDSGNGDYFQEDSNHNTSSNSELLVLTIDLGDTKDNIIVRENDRPCDLAKAFCMKHGLSLNIQENLIDHILVNLDKLIHDIATELPTPNKSYRSSSGNTSRILQHVNQSFTFAPTINSNSRRMVRGKYRSPVYERLHKMSMKETKEIEVKVEKKSSKIEHPGKRLYELAIIKKKEKETKAKEVLEKKEKEEAESLTFAPEINKRKIKRESKLEDDLIEKGKKLKENLNKKRQESMDKEQSFCTFSPQIDAKSEEIVKKKNYSDRFDYLYKDAKARDEKNKCQAEISLKKQCPFSPKISNKSEINLNSKGIAEKLFNWKKENDTKINKKRDEKQAKETIDPDTGAEFFKPKILRGPNRIRNNDIWNHLYTKRSNSVESFRGRSPERGYKNPASEKIVDKVIIHRFFDIFQKLKSDNGKIAYSDIRISILDPKIGHIISPLVKEIEESKETLTFEEFCGGMEALMKCLTPQDRNYLLFYDRPKREKSAETPKMHSRSSSPGSGSEFYNRLMERKQISEKKIQRMRSEKEIADLQECTFQPNSARKKLFLDNN</sequence>